<reference evidence="1 2" key="1">
    <citation type="journal article" date="2012" name="J. Bacteriol.">
        <title>Genome Sequence of Radiation-Resistant Modestobacter marinus Strain BC501, a Representative Actinobacterium That Thrives on Calcareous Stone Surfaces.</title>
        <authorList>
            <person name="Normand P."/>
            <person name="Gury J."/>
            <person name="Pujic P."/>
            <person name="Chouaia B."/>
            <person name="Crotti E."/>
            <person name="Brusetti L."/>
            <person name="Daffonchio D."/>
            <person name="Vacherie B."/>
            <person name="Barbe V."/>
            <person name="Medigue C."/>
            <person name="Calteau A."/>
            <person name="Ghodhbane-Gtari F."/>
            <person name="Essoussi I."/>
            <person name="Nouioui I."/>
            <person name="Abbassi-Ghozzi I."/>
            <person name="Gtari M."/>
        </authorList>
    </citation>
    <scope>NUCLEOTIDE SEQUENCE [LARGE SCALE GENOMIC DNA]</scope>
    <source>
        <strain evidence="2">BC 501</strain>
    </source>
</reference>
<dbReference type="KEGG" id="mmar:MODMU_3160"/>
<organism evidence="1 2">
    <name type="scientific">Modestobacter italicus (strain DSM 44449 / CECT 9708 / BC 501)</name>
    <dbReference type="NCBI Taxonomy" id="2732864"/>
    <lineage>
        <taxon>Bacteria</taxon>
        <taxon>Bacillati</taxon>
        <taxon>Actinomycetota</taxon>
        <taxon>Actinomycetes</taxon>
        <taxon>Geodermatophilales</taxon>
        <taxon>Geodermatophilaceae</taxon>
        <taxon>Modestobacter</taxon>
    </lineage>
</organism>
<protein>
    <submittedName>
        <fullName evidence="1">Uncharacterized protein</fullName>
    </submittedName>
</protein>
<dbReference type="HOGENOM" id="CLU_2082136_0_0_11"/>
<dbReference type="EMBL" id="FO203431">
    <property type="protein sequence ID" value="CCH88584.1"/>
    <property type="molecule type" value="Genomic_DNA"/>
</dbReference>
<sequence>MAGLPYVEELIRRLRLDGRPLDVEYGANRTVTLTQRSDDVDEPVRLVVSEPDLASAVTWLGGECRDLLGPDQSVESAGFDLLLVHVDEVVATRDVSEPLLITSGGLQWPRRHRGHRT</sequence>
<dbReference type="STRING" id="477641.MODMU_3160"/>
<evidence type="ECO:0000313" key="2">
    <source>
        <dbReference type="Proteomes" id="UP000006461"/>
    </source>
</evidence>
<accession>I4EYX1</accession>
<dbReference type="Proteomes" id="UP000006461">
    <property type="component" value="Chromosome"/>
</dbReference>
<proteinExistence type="predicted"/>
<gene>
    <name evidence="1" type="ordered locus">MODMU_3160</name>
</gene>
<dbReference type="AlphaFoldDB" id="I4EYX1"/>
<name>I4EYX1_MODI5</name>
<keyword evidence="2" id="KW-1185">Reference proteome</keyword>
<dbReference type="OrthoDB" id="3429434at2"/>
<evidence type="ECO:0000313" key="1">
    <source>
        <dbReference type="EMBL" id="CCH88584.1"/>
    </source>
</evidence>